<organism evidence="1 2">
    <name type="scientific">Coemansia linderi</name>
    <dbReference type="NCBI Taxonomy" id="2663919"/>
    <lineage>
        <taxon>Eukaryota</taxon>
        <taxon>Fungi</taxon>
        <taxon>Fungi incertae sedis</taxon>
        <taxon>Zoopagomycota</taxon>
        <taxon>Kickxellomycotina</taxon>
        <taxon>Kickxellomycetes</taxon>
        <taxon>Kickxellales</taxon>
        <taxon>Kickxellaceae</taxon>
        <taxon>Coemansia</taxon>
    </lineage>
</organism>
<gene>
    <name evidence="1" type="ORF">GGI18_003592</name>
</gene>
<evidence type="ECO:0000313" key="2">
    <source>
        <dbReference type="Proteomes" id="UP001140066"/>
    </source>
</evidence>
<evidence type="ECO:0000313" key="1">
    <source>
        <dbReference type="EMBL" id="KAJ2782747.1"/>
    </source>
</evidence>
<protein>
    <submittedName>
        <fullName evidence="1">Uncharacterized protein</fullName>
    </submittedName>
</protein>
<keyword evidence="2" id="KW-1185">Reference proteome</keyword>
<accession>A0ACC1KBM4</accession>
<comment type="caution">
    <text evidence="1">The sequence shown here is derived from an EMBL/GenBank/DDBJ whole genome shotgun (WGS) entry which is preliminary data.</text>
</comment>
<proteinExistence type="predicted"/>
<name>A0ACC1KBM4_9FUNG</name>
<feature type="non-terminal residue" evidence="1">
    <location>
        <position position="714"/>
    </location>
</feature>
<sequence>MFKTALSQVETHLDRYLEIPNPADAQSQSQPQSRAPVAPRAIRGARLPGGAAGPVLLESASRPQSRAKAAATVPPRPASSMGRSATPLAAAADNPALAAAPPTAAAAAAAAPTVVDEDLDSDLLEAFGVELEQPSSSDQPVARNTNSAAISSDSTASLPALEQMTLKAEEIPYIQAELTKLRSAVLPTNPDDMRSTIGEYAKRIEDLLLEGQQWSTKELKLSSSIKKLRAENKTLERTAQSTQKKLDSAVARSDDLAEKLRRASVTDRSSADSAKALMARLSEGESQRKALEREVKMAVDARNSLRAALNTSEHDAATLRAELAAVRARHNAEMQRAREEAADEAARHISELRAGAAATQAELRTQLGELQQRIMVVEEEARDREVASLTQIRALQAQARGAEAHRSELSAEIQLHTMPLLQQIEDMRAQKAELRQAWARTEADWAARLRDSAKAAEGLGLQLEARAADIASAREDASVEVKRREEAQADAARLQEQLLVEAKMRTDLKLQLESAHDSVRRLTGKLDALASLRAAWSEGSNARGGSPSPMPHDSAGAGAIVLSPGFRDRAGLSHGRTQSISSVSSTDSRPPRRGSGVDAPLALSPNTAGSSEQGAASSVQSSAKVLNAQITSLKAQLQSALRQKNEYSSSLVEMSLELDKLRAGSAQRTDLAAELQELQRRHETALEMLGEKTEQVSELQADIAEIKSAYRQQL</sequence>
<dbReference type="Proteomes" id="UP001140066">
    <property type="component" value="Unassembled WGS sequence"/>
</dbReference>
<dbReference type="EMBL" id="JANBUK010001299">
    <property type="protein sequence ID" value="KAJ2782747.1"/>
    <property type="molecule type" value="Genomic_DNA"/>
</dbReference>
<reference evidence="1" key="1">
    <citation type="submission" date="2022-07" db="EMBL/GenBank/DDBJ databases">
        <title>Phylogenomic reconstructions and comparative analyses of Kickxellomycotina fungi.</title>
        <authorList>
            <person name="Reynolds N.K."/>
            <person name="Stajich J.E."/>
            <person name="Barry K."/>
            <person name="Grigoriev I.V."/>
            <person name="Crous P."/>
            <person name="Smith M.E."/>
        </authorList>
    </citation>
    <scope>NUCLEOTIDE SEQUENCE</scope>
    <source>
        <strain evidence="1">BCRC 34191</strain>
    </source>
</reference>